<comment type="caution">
    <text evidence="5">The sequence shown here is derived from an EMBL/GenBank/DDBJ whole genome shotgun (WGS) entry which is preliminary data.</text>
</comment>
<dbReference type="GO" id="GO:0004341">
    <property type="term" value="F:gluconolactonase activity"/>
    <property type="evidence" value="ECO:0007669"/>
    <property type="project" value="TreeGrafter"/>
</dbReference>
<dbReference type="Pfam" id="PF08450">
    <property type="entry name" value="SGL"/>
    <property type="match status" value="1"/>
</dbReference>
<protein>
    <recommendedName>
        <fullName evidence="4">SMP-30/Gluconolactonase/LRE-like region domain-containing protein</fullName>
    </recommendedName>
</protein>
<keyword evidence="3" id="KW-0732">Signal</keyword>
<evidence type="ECO:0000256" key="2">
    <source>
        <dbReference type="PIRSR" id="PIRSR605511-2"/>
    </source>
</evidence>
<dbReference type="EMBL" id="CAIIXF020000001">
    <property type="protein sequence ID" value="CAH1775553.1"/>
    <property type="molecule type" value="Genomic_DNA"/>
</dbReference>
<feature type="binding site" evidence="2">
    <location>
        <position position="124"/>
    </location>
    <ligand>
        <name>substrate</name>
    </ligand>
</feature>
<dbReference type="Proteomes" id="UP000749559">
    <property type="component" value="Unassembled WGS sequence"/>
</dbReference>
<feature type="binding site" evidence="2">
    <location>
        <position position="122"/>
    </location>
    <ligand>
        <name>substrate</name>
    </ligand>
</feature>
<dbReference type="SUPFAM" id="SSF63829">
    <property type="entry name" value="Calcium-dependent phosphotriesterase"/>
    <property type="match status" value="1"/>
</dbReference>
<feature type="chain" id="PRO_5035775589" description="SMP-30/Gluconolactonase/LRE-like region domain-containing protein" evidence="3">
    <location>
        <begin position="20"/>
        <end position="212"/>
    </location>
</feature>
<name>A0A8S4N2M7_OWEFU</name>
<dbReference type="PRINTS" id="PR01790">
    <property type="entry name" value="SMP30FAMILY"/>
</dbReference>
<dbReference type="AlphaFoldDB" id="A0A8S4N2M7"/>
<dbReference type="GO" id="GO:0005509">
    <property type="term" value="F:calcium ion binding"/>
    <property type="evidence" value="ECO:0007669"/>
    <property type="project" value="TreeGrafter"/>
</dbReference>
<organism evidence="5 6">
    <name type="scientific">Owenia fusiformis</name>
    <name type="common">Polychaete worm</name>
    <dbReference type="NCBI Taxonomy" id="6347"/>
    <lineage>
        <taxon>Eukaryota</taxon>
        <taxon>Metazoa</taxon>
        <taxon>Spiralia</taxon>
        <taxon>Lophotrochozoa</taxon>
        <taxon>Annelida</taxon>
        <taxon>Polychaeta</taxon>
        <taxon>Sedentaria</taxon>
        <taxon>Canalipalpata</taxon>
        <taxon>Sabellida</taxon>
        <taxon>Oweniida</taxon>
        <taxon>Oweniidae</taxon>
        <taxon>Owenia</taxon>
    </lineage>
</organism>
<sequence>MLLFCAVITAVSLMQVVAGHVVVPVPQLRNIAKTVGEGPHWDDVTKTLMFVDIDDYAVIWWSFHTKKVDRFRTDIGPISLIVPRRSGGYVITIGRQLYHLHSDRQTLRQALSEEVEANTTNRFNDGKCDPQGRLWVGTMDTQMEKETFERLNKESGNLYRLDTNLTLTKMVERVTVSNGLAWSKDRKTMYYIDTETKNVYAFDYDDITGDIG</sequence>
<keyword evidence="2" id="KW-0862">Zinc</keyword>
<dbReference type="InterPro" id="IPR005511">
    <property type="entry name" value="SMP-30"/>
</dbReference>
<feature type="non-terminal residue" evidence="5">
    <location>
        <position position="1"/>
    </location>
</feature>
<accession>A0A8S4N2M7</accession>
<dbReference type="OrthoDB" id="423498at2759"/>
<comment type="cofactor">
    <cofactor evidence="2">
        <name>Zn(2+)</name>
        <dbReference type="ChEBI" id="CHEBI:29105"/>
    </cofactor>
    <text evidence="2">Binds 1 divalent metal cation per subunit.</text>
</comment>
<dbReference type="Gene3D" id="2.120.10.30">
    <property type="entry name" value="TolB, C-terminal domain"/>
    <property type="match status" value="1"/>
</dbReference>
<evidence type="ECO:0000313" key="6">
    <source>
        <dbReference type="Proteomes" id="UP000749559"/>
    </source>
</evidence>
<reference evidence="5" key="1">
    <citation type="submission" date="2022-03" db="EMBL/GenBank/DDBJ databases">
        <authorList>
            <person name="Martin C."/>
        </authorList>
    </citation>
    <scope>NUCLEOTIDE SEQUENCE</scope>
</reference>
<evidence type="ECO:0000256" key="3">
    <source>
        <dbReference type="SAM" id="SignalP"/>
    </source>
</evidence>
<keyword evidence="2" id="KW-0479">Metal-binding</keyword>
<dbReference type="PANTHER" id="PTHR10907:SF47">
    <property type="entry name" value="REGUCALCIN"/>
    <property type="match status" value="1"/>
</dbReference>
<feature type="binding site" evidence="2">
    <location>
        <position position="178"/>
    </location>
    <ligand>
        <name>a divalent metal cation</name>
        <dbReference type="ChEBI" id="CHEBI:60240"/>
    </ligand>
</feature>
<feature type="signal peptide" evidence="3">
    <location>
        <begin position="1"/>
        <end position="19"/>
    </location>
</feature>
<evidence type="ECO:0000256" key="1">
    <source>
        <dbReference type="ARBA" id="ARBA00008853"/>
    </source>
</evidence>
<dbReference type="InterPro" id="IPR013658">
    <property type="entry name" value="SGL"/>
</dbReference>
<comment type="similarity">
    <text evidence="1">Belongs to the SMP-30/CGR1 family.</text>
</comment>
<dbReference type="PANTHER" id="PTHR10907">
    <property type="entry name" value="REGUCALCIN"/>
    <property type="match status" value="1"/>
</dbReference>
<evidence type="ECO:0000313" key="5">
    <source>
        <dbReference type="EMBL" id="CAH1775553.1"/>
    </source>
</evidence>
<feature type="binding site" evidence="2">
    <location>
        <position position="37"/>
    </location>
    <ligand>
        <name>a divalent metal cation</name>
        <dbReference type="ChEBI" id="CHEBI:60240"/>
    </ligand>
</feature>
<dbReference type="InterPro" id="IPR011042">
    <property type="entry name" value="6-blade_b-propeller_TolB-like"/>
</dbReference>
<evidence type="ECO:0000259" key="4">
    <source>
        <dbReference type="Pfam" id="PF08450"/>
    </source>
</evidence>
<dbReference type="GO" id="GO:0019853">
    <property type="term" value="P:L-ascorbic acid biosynthetic process"/>
    <property type="evidence" value="ECO:0007669"/>
    <property type="project" value="TreeGrafter"/>
</dbReference>
<keyword evidence="6" id="KW-1185">Reference proteome</keyword>
<gene>
    <name evidence="5" type="ORF">OFUS_LOCUS2845</name>
</gene>
<proteinExistence type="inferred from homology"/>
<feature type="domain" description="SMP-30/Gluconolactonase/LRE-like region" evidence="4">
    <location>
        <begin position="35"/>
        <end position="211"/>
    </location>
</feature>